<proteinExistence type="predicted"/>
<evidence type="ECO:0000313" key="1">
    <source>
        <dbReference type="EMBL" id="CAG8466039.1"/>
    </source>
</evidence>
<evidence type="ECO:0000313" key="2">
    <source>
        <dbReference type="Proteomes" id="UP000789920"/>
    </source>
</evidence>
<comment type="caution">
    <text evidence="1">The sequence shown here is derived from an EMBL/GenBank/DDBJ whole genome shotgun (WGS) entry which is preliminary data.</text>
</comment>
<accession>A0ACA9KDB3</accession>
<sequence>MTQNNIPLKLGCTINSLYLISKNSSITYKNSVYRYELLFSIATSVEASIWKELCLAIAIGITVDE</sequence>
<name>A0ACA9KDB3_9GLOM</name>
<protein>
    <submittedName>
        <fullName evidence="1">26825_t:CDS:1</fullName>
    </submittedName>
</protein>
<keyword evidence="2" id="KW-1185">Reference proteome</keyword>
<gene>
    <name evidence="1" type="ORF">RPERSI_LOCUS365</name>
</gene>
<feature type="non-terminal residue" evidence="1">
    <location>
        <position position="65"/>
    </location>
</feature>
<reference evidence="1" key="1">
    <citation type="submission" date="2021-06" db="EMBL/GenBank/DDBJ databases">
        <authorList>
            <person name="Kallberg Y."/>
            <person name="Tangrot J."/>
            <person name="Rosling A."/>
        </authorList>
    </citation>
    <scope>NUCLEOTIDE SEQUENCE</scope>
    <source>
        <strain evidence="1">MA461A</strain>
    </source>
</reference>
<organism evidence="1 2">
    <name type="scientific">Racocetra persica</name>
    <dbReference type="NCBI Taxonomy" id="160502"/>
    <lineage>
        <taxon>Eukaryota</taxon>
        <taxon>Fungi</taxon>
        <taxon>Fungi incertae sedis</taxon>
        <taxon>Mucoromycota</taxon>
        <taxon>Glomeromycotina</taxon>
        <taxon>Glomeromycetes</taxon>
        <taxon>Diversisporales</taxon>
        <taxon>Gigasporaceae</taxon>
        <taxon>Racocetra</taxon>
    </lineage>
</organism>
<dbReference type="Proteomes" id="UP000789920">
    <property type="component" value="Unassembled WGS sequence"/>
</dbReference>
<dbReference type="EMBL" id="CAJVQC010000273">
    <property type="protein sequence ID" value="CAG8466039.1"/>
    <property type="molecule type" value="Genomic_DNA"/>
</dbReference>